<comment type="caution">
    <text evidence="1">The sequence shown here is derived from an EMBL/GenBank/DDBJ whole genome shotgun (WGS) entry which is preliminary data.</text>
</comment>
<sequence>MSKEISNAALEILNVNDVTVEIFFVQRKAKQLDKKKGFAYTITKIDVDKEINDFFLDAARLYVLDLEKPAQPVRYLDYAVITDDLPNVCLTYADADSLSVSDKIWKKIDSKTDINRTSKLSDIKDDLWYYCASFIDTHEIGDPRLLFFRKTSSSAVATDSIKGLKNRIRAQLSTSDPKLVKITDETISFDNTFDCMLFGNDFLIKEKQRFEKIAEIEEEFVEHSRAAIRNFEKMDIIEGLDFLEVEITGKPSMMRILANIVKNENHGEISESKISSMRKTLLENEGRKLNMTADGKKLLIQDKEDAKDLLNLLNDYYKQGMTSGKTYGSNAGRIIKKKKT</sequence>
<dbReference type="Pfam" id="PF16162">
    <property type="entry name" value="KwaB"/>
    <property type="match status" value="1"/>
</dbReference>
<gene>
    <name evidence="1" type="ORF">QE440_000402</name>
</gene>
<dbReference type="Proteomes" id="UP001268036">
    <property type="component" value="Unassembled WGS sequence"/>
</dbReference>
<dbReference type="InterPro" id="IPR032359">
    <property type="entry name" value="KwaB-like"/>
</dbReference>
<evidence type="ECO:0008006" key="3">
    <source>
        <dbReference type="Google" id="ProtNLM"/>
    </source>
</evidence>
<accession>A0AAJ2EVU4</accession>
<organism evidence="1 2">
    <name type="scientific">Pseudomonas oryzihabitans</name>
    <dbReference type="NCBI Taxonomy" id="47885"/>
    <lineage>
        <taxon>Bacteria</taxon>
        <taxon>Pseudomonadati</taxon>
        <taxon>Pseudomonadota</taxon>
        <taxon>Gammaproteobacteria</taxon>
        <taxon>Pseudomonadales</taxon>
        <taxon>Pseudomonadaceae</taxon>
        <taxon>Pseudomonas</taxon>
    </lineage>
</organism>
<protein>
    <recommendedName>
        <fullName evidence="3">DUF4868 domain-containing protein</fullName>
    </recommendedName>
</protein>
<dbReference type="AlphaFoldDB" id="A0AAJ2EVU4"/>
<dbReference type="EMBL" id="JAVJAF010000001">
    <property type="protein sequence ID" value="MDR6232661.1"/>
    <property type="molecule type" value="Genomic_DNA"/>
</dbReference>
<proteinExistence type="predicted"/>
<dbReference type="RefSeq" id="WP_309754576.1">
    <property type="nucleotide sequence ID" value="NZ_JAVJAF010000001.1"/>
</dbReference>
<reference evidence="1" key="1">
    <citation type="submission" date="2023-08" db="EMBL/GenBank/DDBJ databases">
        <title>Functional and genomic diversity of the sorghum phyllosphere microbiome.</title>
        <authorList>
            <person name="Shade A."/>
        </authorList>
    </citation>
    <scope>NUCLEOTIDE SEQUENCE</scope>
    <source>
        <strain evidence="1">SORGH_AS_0201</strain>
    </source>
</reference>
<name>A0AAJ2EVU4_9PSED</name>
<evidence type="ECO:0000313" key="2">
    <source>
        <dbReference type="Proteomes" id="UP001268036"/>
    </source>
</evidence>
<evidence type="ECO:0000313" key="1">
    <source>
        <dbReference type="EMBL" id="MDR6232661.1"/>
    </source>
</evidence>